<dbReference type="AlphaFoldDB" id="A0A834X060"/>
<gene>
    <name evidence="2" type="ORF">G2W53_010393</name>
</gene>
<evidence type="ECO:0000313" key="2">
    <source>
        <dbReference type="EMBL" id="KAF7835534.1"/>
    </source>
</evidence>
<organism evidence="2 3">
    <name type="scientific">Senna tora</name>
    <dbReference type="NCBI Taxonomy" id="362788"/>
    <lineage>
        <taxon>Eukaryota</taxon>
        <taxon>Viridiplantae</taxon>
        <taxon>Streptophyta</taxon>
        <taxon>Embryophyta</taxon>
        <taxon>Tracheophyta</taxon>
        <taxon>Spermatophyta</taxon>
        <taxon>Magnoliopsida</taxon>
        <taxon>eudicotyledons</taxon>
        <taxon>Gunneridae</taxon>
        <taxon>Pentapetalae</taxon>
        <taxon>rosids</taxon>
        <taxon>fabids</taxon>
        <taxon>Fabales</taxon>
        <taxon>Fabaceae</taxon>
        <taxon>Caesalpinioideae</taxon>
        <taxon>Cassia clade</taxon>
        <taxon>Senna</taxon>
    </lineage>
</organism>
<feature type="region of interest" description="Disordered" evidence="1">
    <location>
        <begin position="159"/>
        <end position="324"/>
    </location>
</feature>
<reference evidence="2" key="1">
    <citation type="submission" date="2020-09" db="EMBL/GenBank/DDBJ databases">
        <title>Genome-Enabled Discovery of Anthraquinone Biosynthesis in Senna tora.</title>
        <authorList>
            <person name="Kang S.-H."/>
            <person name="Pandey R.P."/>
            <person name="Lee C.-M."/>
            <person name="Sim J.-S."/>
            <person name="Jeong J.-T."/>
            <person name="Choi B.-S."/>
            <person name="Jung M."/>
            <person name="Ginzburg D."/>
            <person name="Zhao K."/>
            <person name="Won S.Y."/>
            <person name="Oh T.-J."/>
            <person name="Yu Y."/>
            <person name="Kim N.-H."/>
            <person name="Lee O.R."/>
            <person name="Lee T.-H."/>
            <person name="Bashyal P."/>
            <person name="Kim T.-S."/>
            <person name="Lee W.-H."/>
            <person name="Kawkins C."/>
            <person name="Kim C.-K."/>
            <person name="Kim J.S."/>
            <person name="Ahn B.O."/>
            <person name="Rhee S.Y."/>
            <person name="Sohng J.K."/>
        </authorList>
    </citation>
    <scope>NUCLEOTIDE SEQUENCE</scope>
    <source>
        <tissue evidence="2">Leaf</tissue>
    </source>
</reference>
<dbReference type="Proteomes" id="UP000634136">
    <property type="component" value="Unassembled WGS sequence"/>
</dbReference>
<feature type="compositionally biased region" description="Basic and acidic residues" evidence="1">
    <location>
        <begin position="1"/>
        <end position="13"/>
    </location>
</feature>
<sequence>MLQDHGDGKETQTHRVGQRKPRTSWAHPQEEKQKAQRSTKEAEKTTQEHGNASETGIQKRWERKFSHPQTAPRCPSSTSLATRLSNSETRAFNHSTCQFKDSTSADFSFNSSRWHDTTSSRSPLTRANSANLSSKASTTSFCVASASFELSKPCSFHISPCKAAPGPPPPLRADQKSRTDRTGSISSLANPSSHSPEGHGAHGSISGTTGGRKPPTLSEGPGRSEKHRLSFTTLATTDSSVTTFPFLEEPPISAPTSRLLQAEEAGRSPPREEAGRSPPREEAGRSAAEGGGARKRRRSLKQGGVGETGTGTPVARKAGSPESF</sequence>
<accession>A0A834X060</accession>
<feature type="compositionally biased region" description="Low complexity" evidence="1">
    <location>
        <begin position="232"/>
        <end position="243"/>
    </location>
</feature>
<dbReference type="EMBL" id="JAAIUW010000004">
    <property type="protein sequence ID" value="KAF7835534.1"/>
    <property type="molecule type" value="Genomic_DNA"/>
</dbReference>
<evidence type="ECO:0000313" key="3">
    <source>
        <dbReference type="Proteomes" id="UP000634136"/>
    </source>
</evidence>
<feature type="compositionally biased region" description="Polar residues" evidence="1">
    <location>
        <begin position="75"/>
        <end position="88"/>
    </location>
</feature>
<feature type="compositionally biased region" description="Polar residues" evidence="1">
    <location>
        <begin position="182"/>
        <end position="195"/>
    </location>
</feature>
<name>A0A834X060_9FABA</name>
<feature type="region of interest" description="Disordered" evidence="1">
    <location>
        <begin position="101"/>
        <end position="134"/>
    </location>
</feature>
<evidence type="ECO:0000256" key="1">
    <source>
        <dbReference type="SAM" id="MobiDB-lite"/>
    </source>
</evidence>
<feature type="compositionally biased region" description="Polar residues" evidence="1">
    <location>
        <begin position="101"/>
        <end position="112"/>
    </location>
</feature>
<comment type="caution">
    <text evidence="2">The sequence shown here is derived from an EMBL/GenBank/DDBJ whole genome shotgun (WGS) entry which is preliminary data.</text>
</comment>
<feature type="compositionally biased region" description="Polar residues" evidence="1">
    <location>
        <begin position="119"/>
        <end position="134"/>
    </location>
</feature>
<keyword evidence="3" id="KW-1185">Reference proteome</keyword>
<feature type="compositionally biased region" description="Basic and acidic residues" evidence="1">
    <location>
        <begin position="264"/>
        <end position="284"/>
    </location>
</feature>
<feature type="compositionally biased region" description="Basic and acidic residues" evidence="1">
    <location>
        <begin position="28"/>
        <end position="47"/>
    </location>
</feature>
<protein>
    <submittedName>
        <fullName evidence="2">Uncharacterized protein</fullName>
    </submittedName>
</protein>
<proteinExistence type="predicted"/>
<feature type="region of interest" description="Disordered" evidence="1">
    <location>
        <begin position="1"/>
        <end position="88"/>
    </location>
</feature>